<accession>A0A4Z0Z8G7</accession>
<dbReference type="Proteomes" id="UP000297716">
    <property type="component" value="Unassembled WGS sequence"/>
</dbReference>
<dbReference type="OrthoDB" id="1577640at2759"/>
<name>A0A4Z0Z8G7_9PEZI</name>
<evidence type="ECO:0000313" key="1">
    <source>
        <dbReference type="EMBL" id="TGJ87835.1"/>
    </source>
</evidence>
<proteinExistence type="predicted"/>
<comment type="caution">
    <text evidence="1">The sequence shown here is derived from an EMBL/GenBank/DDBJ whole genome shotgun (WGS) entry which is preliminary data.</text>
</comment>
<keyword evidence="2" id="KW-1185">Reference proteome</keyword>
<organism evidence="1 2">
    <name type="scientific">Xylaria hypoxylon</name>
    <dbReference type="NCBI Taxonomy" id="37992"/>
    <lineage>
        <taxon>Eukaryota</taxon>
        <taxon>Fungi</taxon>
        <taxon>Dikarya</taxon>
        <taxon>Ascomycota</taxon>
        <taxon>Pezizomycotina</taxon>
        <taxon>Sordariomycetes</taxon>
        <taxon>Xylariomycetidae</taxon>
        <taxon>Xylariales</taxon>
        <taxon>Xylariaceae</taxon>
        <taxon>Xylaria</taxon>
    </lineage>
</organism>
<sequence length="496" mass="56143">MFSPDLCADKENLKALSPRQRSKRDELLRCSGLKIGVSESDDSIVGVAANPIDNYCREISRCFWRKALSKPSDSDSQTRCQLEKTVKQFQAVDKLEQDNNSAVEGFSYNYKFGDSFLQRGEDLFLLRAKGFFIQDGPSHSLVTMTRRTLYPDDRFKMTEIRDQIENFLFEDKVELPVEFQLDWKPFEFFESQFEGRIPQIGSLVTLTGSAFYAQATTCKEYLQSNWPATWESFLHALQSAMDMKAALLGSGSTPEHSSTYINNGDEIKFTFMTDKTLSVLARGTKKTIIDIAQQISWMSAAFSLSPFGQKVAYCDTSLVHDASRTGLRFKVERGFAQLQSFEESCWLPLFSNATLARGFPIPERRGETGLEISIDLMAAIAGVRHAVEYDGGVVMKGFSSMLFPLKRDRETDTVQWHLVSSHDQETRISYQEGVARCSDRALLAEIDLQSLRTTRAILGWCGSAETVLGREDINYENIDYSTAQEVTKPLMIQMWV</sequence>
<dbReference type="EMBL" id="SKBN01000009">
    <property type="protein sequence ID" value="TGJ87835.1"/>
    <property type="molecule type" value="Genomic_DNA"/>
</dbReference>
<gene>
    <name evidence="1" type="ORF">E0Z10_g979</name>
</gene>
<dbReference type="STRING" id="37992.A0A4Z0Z8G7"/>
<evidence type="ECO:0000313" key="2">
    <source>
        <dbReference type="Proteomes" id="UP000297716"/>
    </source>
</evidence>
<dbReference type="AlphaFoldDB" id="A0A4Z0Z8G7"/>
<protein>
    <submittedName>
        <fullName evidence="1">Uncharacterized protein</fullName>
    </submittedName>
</protein>
<reference evidence="1 2" key="1">
    <citation type="submission" date="2019-03" db="EMBL/GenBank/DDBJ databases">
        <title>Draft genome sequence of Xylaria hypoxylon DSM 108379, a ubiquitous saprotrophic-parasitic fungi on hardwood.</title>
        <authorList>
            <person name="Buettner E."/>
            <person name="Leonhardt S."/>
            <person name="Gebauer A.M."/>
            <person name="Liers C."/>
            <person name="Hofrichter M."/>
            <person name="Kellner H."/>
        </authorList>
    </citation>
    <scope>NUCLEOTIDE SEQUENCE [LARGE SCALE GENOMIC DNA]</scope>
    <source>
        <strain evidence="1 2">DSM 108379</strain>
    </source>
</reference>